<reference evidence="5" key="1">
    <citation type="submission" date="2020-02" db="EMBL/GenBank/DDBJ databases">
        <authorList>
            <person name="Meier V. D."/>
        </authorList>
    </citation>
    <scope>NUCLEOTIDE SEQUENCE</scope>
    <source>
        <strain evidence="5">AVDCRST_MAG60</strain>
    </source>
</reference>
<evidence type="ECO:0000313" key="5">
    <source>
        <dbReference type="EMBL" id="CAA9391532.1"/>
    </source>
</evidence>
<dbReference type="SUPFAM" id="SSF46894">
    <property type="entry name" value="C-terminal effector domain of the bipartite response regulators"/>
    <property type="match status" value="1"/>
</dbReference>
<keyword evidence="1" id="KW-0805">Transcription regulation</keyword>
<sequence length="90" mass="9755">MTSRAAAWAGQHEGLSARESEVLGLIVCGLSNREIASRTELSVVSVRTVVLSAYERMGVTSRSQAVRWGLEHGFRIANAPSGHTTEDETR</sequence>
<dbReference type="SMART" id="SM00421">
    <property type="entry name" value="HTH_LUXR"/>
    <property type="match status" value="1"/>
</dbReference>
<gene>
    <name evidence="5" type="ORF">AVDCRST_MAG60-1566</name>
</gene>
<dbReference type="PANTHER" id="PTHR44688">
    <property type="entry name" value="DNA-BINDING TRANSCRIPTIONAL ACTIVATOR DEVR_DOSR"/>
    <property type="match status" value="1"/>
</dbReference>
<organism evidence="5">
    <name type="scientific">uncultured Nocardioides sp</name>
    <dbReference type="NCBI Taxonomy" id="198441"/>
    <lineage>
        <taxon>Bacteria</taxon>
        <taxon>Bacillati</taxon>
        <taxon>Actinomycetota</taxon>
        <taxon>Actinomycetes</taxon>
        <taxon>Propionibacteriales</taxon>
        <taxon>Nocardioidaceae</taxon>
        <taxon>Nocardioides</taxon>
        <taxon>environmental samples</taxon>
    </lineage>
</organism>
<dbReference type="PRINTS" id="PR00038">
    <property type="entry name" value="HTHLUXR"/>
</dbReference>
<protein>
    <recommendedName>
        <fullName evidence="4">HTH luxR-type domain-containing protein</fullName>
    </recommendedName>
</protein>
<name>A0A6J4NL76_9ACTN</name>
<dbReference type="PROSITE" id="PS50043">
    <property type="entry name" value="HTH_LUXR_2"/>
    <property type="match status" value="1"/>
</dbReference>
<dbReference type="InterPro" id="IPR000792">
    <property type="entry name" value="Tscrpt_reg_LuxR_C"/>
</dbReference>
<dbReference type="CDD" id="cd06170">
    <property type="entry name" value="LuxR_C_like"/>
    <property type="match status" value="1"/>
</dbReference>
<feature type="domain" description="HTH luxR-type" evidence="4">
    <location>
        <begin position="1"/>
        <end position="73"/>
    </location>
</feature>
<dbReference type="GO" id="GO:0006355">
    <property type="term" value="P:regulation of DNA-templated transcription"/>
    <property type="evidence" value="ECO:0007669"/>
    <property type="project" value="InterPro"/>
</dbReference>
<dbReference type="InterPro" id="IPR016032">
    <property type="entry name" value="Sig_transdc_resp-reg_C-effctor"/>
</dbReference>
<evidence type="ECO:0000256" key="1">
    <source>
        <dbReference type="ARBA" id="ARBA00023015"/>
    </source>
</evidence>
<dbReference type="Pfam" id="PF00196">
    <property type="entry name" value="GerE"/>
    <property type="match status" value="1"/>
</dbReference>
<dbReference type="AlphaFoldDB" id="A0A6J4NL76"/>
<dbReference type="GO" id="GO:0003677">
    <property type="term" value="F:DNA binding"/>
    <property type="evidence" value="ECO:0007669"/>
    <property type="project" value="UniProtKB-KW"/>
</dbReference>
<evidence type="ECO:0000259" key="4">
    <source>
        <dbReference type="PROSITE" id="PS50043"/>
    </source>
</evidence>
<dbReference type="Gene3D" id="1.10.10.10">
    <property type="entry name" value="Winged helix-like DNA-binding domain superfamily/Winged helix DNA-binding domain"/>
    <property type="match status" value="1"/>
</dbReference>
<evidence type="ECO:0000256" key="2">
    <source>
        <dbReference type="ARBA" id="ARBA00023125"/>
    </source>
</evidence>
<accession>A0A6J4NL76</accession>
<dbReference type="InterPro" id="IPR036388">
    <property type="entry name" value="WH-like_DNA-bd_sf"/>
</dbReference>
<keyword evidence="3" id="KW-0804">Transcription</keyword>
<dbReference type="PROSITE" id="PS00622">
    <property type="entry name" value="HTH_LUXR_1"/>
    <property type="match status" value="1"/>
</dbReference>
<evidence type="ECO:0000256" key="3">
    <source>
        <dbReference type="ARBA" id="ARBA00023163"/>
    </source>
</evidence>
<dbReference type="PANTHER" id="PTHR44688:SF16">
    <property type="entry name" value="DNA-BINDING TRANSCRIPTIONAL ACTIVATOR DEVR_DOSR"/>
    <property type="match status" value="1"/>
</dbReference>
<proteinExistence type="predicted"/>
<keyword evidence="2" id="KW-0238">DNA-binding</keyword>
<dbReference type="EMBL" id="CADCUN010000171">
    <property type="protein sequence ID" value="CAA9391532.1"/>
    <property type="molecule type" value="Genomic_DNA"/>
</dbReference>